<feature type="transmembrane region" description="Helical" evidence="5">
    <location>
        <begin position="395"/>
        <end position="414"/>
    </location>
</feature>
<keyword evidence="8" id="KW-1185">Reference proteome</keyword>
<feature type="domain" description="O-antigen ligase-related" evidence="6">
    <location>
        <begin position="216"/>
        <end position="377"/>
    </location>
</feature>
<comment type="caution">
    <text evidence="7">The sequence shown here is derived from an EMBL/GenBank/DDBJ whole genome shotgun (WGS) entry which is preliminary data.</text>
</comment>
<dbReference type="Proteomes" id="UP001597244">
    <property type="component" value="Unassembled WGS sequence"/>
</dbReference>
<evidence type="ECO:0000256" key="5">
    <source>
        <dbReference type="SAM" id="Phobius"/>
    </source>
</evidence>
<name>A0ABW4DPZ2_9LACO</name>
<feature type="transmembrane region" description="Helical" evidence="5">
    <location>
        <begin position="106"/>
        <end position="123"/>
    </location>
</feature>
<feature type="transmembrane region" description="Helical" evidence="5">
    <location>
        <begin position="369"/>
        <end position="388"/>
    </location>
</feature>
<feature type="transmembrane region" description="Helical" evidence="5">
    <location>
        <begin position="420"/>
        <end position="438"/>
    </location>
</feature>
<feature type="transmembrane region" description="Helical" evidence="5">
    <location>
        <begin position="135"/>
        <end position="154"/>
    </location>
</feature>
<feature type="transmembrane region" description="Helical" evidence="5">
    <location>
        <begin position="233"/>
        <end position="254"/>
    </location>
</feature>
<feature type="transmembrane region" description="Helical" evidence="5">
    <location>
        <begin position="266"/>
        <end position="284"/>
    </location>
</feature>
<dbReference type="Pfam" id="PF04932">
    <property type="entry name" value="Wzy_C"/>
    <property type="match status" value="1"/>
</dbReference>
<evidence type="ECO:0000313" key="8">
    <source>
        <dbReference type="Proteomes" id="UP001597244"/>
    </source>
</evidence>
<protein>
    <submittedName>
        <fullName evidence="7">O-antigen ligase family protein</fullName>
    </submittedName>
</protein>
<evidence type="ECO:0000256" key="2">
    <source>
        <dbReference type="ARBA" id="ARBA00022692"/>
    </source>
</evidence>
<dbReference type="EMBL" id="JBHTOF010000096">
    <property type="protein sequence ID" value="MFD1466122.1"/>
    <property type="molecule type" value="Genomic_DNA"/>
</dbReference>
<evidence type="ECO:0000259" key="6">
    <source>
        <dbReference type="Pfam" id="PF04932"/>
    </source>
</evidence>
<keyword evidence="7" id="KW-0436">Ligase</keyword>
<dbReference type="RefSeq" id="WP_125578140.1">
    <property type="nucleotide sequence ID" value="NZ_JBHTOF010000096.1"/>
</dbReference>
<keyword evidence="2 5" id="KW-0812">Transmembrane</keyword>
<evidence type="ECO:0000256" key="3">
    <source>
        <dbReference type="ARBA" id="ARBA00022989"/>
    </source>
</evidence>
<dbReference type="GO" id="GO:0016874">
    <property type="term" value="F:ligase activity"/>
    <property type="evidence" value="ECO:0007669"/>
    <property type="project" value="UniProtKB-KW"/>
</dbReference>
<organism evidence="7 8">
    <name type="scientific">Lapidilactobacillus mulanensis</name>
    <dbReference type="NCBI Taxonomy" id="2485999"/>
    <lineage>
        <taxon>Bacteria</taxon>
        <taxon>Bacillati</taxon>
        <taxon>Bacillota</taxon>
        <taxon>Bacilli</taxon>
        <taxon>Lactobacillales</taxon>
        <taxon>Lactobacillaceae</taxon>
        <taxon>Lapidilactobacillus</taxon>
    </lineage>
</organism>
<evidence type="ECO:0000313" key="7">
    <source>
        <dbReference type="EMBL" id="MFD1466122.1"/>
    </source>
</evidence>
<dbReference type="InterPro" id="IPR051533">
    <property type="entry name" value="WaaL-like"/>
</dbReference>
<dbReference type="PANTHER" id="PTHR37422">
    <property type="entry name" value="TEICHURONIC ACID BIOSYNTHESIS PROTEIN TUAE"/>
    <property type="match status" value="1"/>
</dbReference>
<dbReference type="InterPro" id="IPR007016">
    <property type="entry name" value="O-antigen_ligase-rel_domated"/>
</dbReference>
<reference evidence="8" key="1">
    <citation type="journal article" date="2019" name="Int. J. Syst. Evol. Microbiol.">
        <title>The Global Catalogue of Microorganisms (GCM) 10K type strain sequencing project: providing services to taxonomists for standard genome sequencing and annotation.</title>
        <authorList>
            <consortium name="The Broad Institute Genomics Platform"/>
            <consortium name="The Broad Institute Genome Sequencing Center for Infectious Disease"/>
            <person name="Wu L."/>
            <person name="Ma J."/>
        </authorList>
    </citation>
    <scope>NUCLEOTIDE SEQUENCE [LARGE SCALE GENOMIC DNA]</scope>
    <source>
        <strain evidence="8">CCM 8951</strain>
    </source>
</reference>
<keyword evidence="4 5" id="KW-0472">Membrane</keyword>
<evidence type="ECO:0000256" key="4">
    <source>
        <dbReference type="ARBA" id="ARBA00023136"/>
    </source>
</evidence>
<evidence type="ECO:0000256" key="1">
    <source>
        <dbReference type="ARBA" id="ARBA00004141"/>
    </source>
</evidence>
<feature type="transmembrane region" description="Helical" evidence="5">
    <location>
        <begin position="37"/>
        <end position="55"/>
    </location>
</feature>
<keyword evidence="3 5" id="KW-1133">Transmembrane helix</keyword>
<feature type="transmembrane region" description="Helical" evidence="5">
    <location>
        <begin position="12"/>
        <end position="31"/>
    </location>
</feature>
<proteinExistence type="predicted"/>
<gene>
    <name evidence="7" type="ORF">ACFQ4L_08620</name>
</gene>
<feature type="transmembrane region" description="Helical" evidence="5">
    <location>
        <begin position="185"/>
        <end position="205"/>
    </location>
</feature>
<dbReference type="PANTHER" id="PTHR37422:SF13">
    <property type="entry name" value="LIPOPOLYSACCHARIDE BIOSYNTHESIS PROTEIN PA4999-RELATED"/>
    <property type="match status" value="1"/>
</dbReference>
<feature type="transmembrane region" description="Helical" evidence="5">
    <location>
        <begin position="67"/>
        <end position="94"/>
    </location>
</feature>
<feature type="transmembrane region" description="Helical" evidence="5">
    <location>
        <begin position="212"/>
        <end position="227"/>
    </location>
</feature>
<accession>A0ABW4DPZ2</accession>
<comment type="subcellular location">
    <subcellularLocation>
        <location evidence="1">Membrane</location>
        <topology evidence="1">Multi-pass membrane protein</topology>
    </subcellularLocation>
</comment>
<sequence length="453" mass="50936">MKSKQLTKFEKYLLYVFFFELFAGGGGRILAVGPISIRQLLFVGILAIFSIRFIVNRETRKELISYFVKPFSGISLVSILMVLWIGISSIIGIINHHPVGAVLTDTLRVVFVITIVPLAYYIGKNRFTKEDLLKTLLIASLATSILTIVISLIGKTMNGHDFYYFYKFINQAFPGDLFFRPSRGVFYKSHFLVLFALIICFINLIEKKSSRLQNVTIILSVVSIVLSETRGLYIGFAVGLLTYILVKVIIYFFGQSGKTTITRRTMIRQIVLLIVAFAFTGYFFENSTISRFSDQDDFQTEDNGSRGEQEGTKVNDVSMNVRLDLLKDSVNLVEKSKLALLIGNGYGTKIGKRTTGIEMTFVDILVEQGVIGALIWLMFSLLPLYYYFRGFLLSRYIGILDIGLLGSSLAMIVVTNINPFLNSPIGLGFLIPVIVISFKSFRSYQSAVLEETD</sequence>